<name>A0A3Q3D1X5_HIPCM</name>
<reference evidence="3" key="2">
    <citation type="submission" date="2025-09" db="UniProtKB">
        <authorList>
            <consortium name="Ensembl"/>
        </authorList>
    </citation>
    <scope>IDENTIFICATION</scope>
</reference>
<feature type="compositionally biased region" description="Polar residues" evidence="1">
    <location>
        <begin position="171"/>
        <end position="181"/>
    </location>
</feature>
<reference evidence="3" key="1">
    <citation type="submission" date="2025-08" db="UniProtKB">
        <authorList>
            <consortium name="Ensembl"/>
        </authorList>
    </citation>
    <scope>IDENTIFICATION</scope>
</reference>
<accession>A0A3Q3D1X5</accession>
<keyword evidence="2" id="KW-1133">Transmembrane helix</keyword>
<dbReference type="Ensembl" id="ENSHCOT00000013793.1">
    <property type="protein sequence ID" value="ENSHCOP00000000429.1"/>
    <property type="gene ID" value="ENSHCOG00000001239.1"/>
</dbReference>
<proteinExistence type="predicted"/>
<keyword evidence="2" id="KW-0812">Transmembrane</keyword>
<keyword evidence="2" id="KW-0472">Membrane</keyword>
<dbReference type="AlphaFoldDB" id="A0A3Q3D1X5"/>
<feature type="transmembrane region" description="Helical" evidence="2">
    <location>
        <begin position="20"/>
        <end position="38"/>
    </location>
</feature>
<protein>
    <submittedName>
        <fullName evidence="3">Uncharacterized protein</fullName>
    </submittedName>
</protein>
<evidence type="ECO:0000256" key="2">
    <source>
        <dbReference type="SAM" id="Phobius"/>
    </source>
</evidence>
<evidence type="ECO:0000256" key="1">
    <source>
        <dbReference type="SAM" id="MobiDB-lite"/>
    </source>
</evidence>
<dbReference type="Proteomes" id="UP000264820">
    <property type="component" value="Unplaced"/>
</dbReference>
<keyword evidence="4" id="KW-1185">Reference proteome</keyword>
<feature type="region of interest" description="Disordered" evidence="1">
    <location>
        <begin position="160"/>
        <end position="181"/>
    </location>
</feature>
<evidence type="ECO:0000313" key="4">
    <source>
        <dbReference type="Proteomes" id="UP000264820"/>
    </source>
</evidence>
<sequence>MCKQAVDVQASSRPTEWRHAGTLLWLALMIKLAIFLPAQVHQDQAPNAAGQPNSTMTYGSGGQCPQQWTKICSVCSLSSMAGHFWPTGRPFDNSQLDAAISERNRQSTPAPFPVCCSYSSQWDESQARATTSSSSEENTPDETTCRCRISLTERIRARRTSRNFPSRVLQKLSQHTKTSVN</sequence>
<organism evidence="3 4">
    <name type="scientific">Hippocampus comes</name>
    <name type="common">Tiger tail seahorse</name>
    <dbReference type="NCBI Taxonomy" id="109280"/>
    <lineage>
        <taxon>Eukaryota</taxon>
        <taxon>Metazoa</taxon>
        <taxon>Chordata</taxon>
        <taxon>Craniata</taxon>
        <taxon>Vertebrata</taxon>
        <taxon>Euteleostomi</taxon>
        <taxon>Actinopterygii</taxon>
        <taxon>Neopterygii</taxon>
        <taxon>Teleostei</taxon>
        <taxon>Neoteleostei</taxon>
        <taxon>Acanthomorphata</taxon>
        <taxon>Syngnathiaria</taxon>
        <taxon>Syngnathiformes</taxon>
        <taxon>Syngnathoidei</taxon>
        <taxon>Syngnathidae</taxon>
        <taxon>Hippocampus</taxon>
    </lineage>
</organism>
<evidence type="ECO:0000313" key="3">
    <source>
        <dbReference type="Ensembl" id="ENSHCOP00000000429.1"/>
    </source>
</evidence>